<dbReference type="RefSeq" id="WP_073579550.1">
    <property type="nucleotide sequence ID" value="NZ_AP024898.1"/>
</dbReference>
<evidence type="ECO:0000256" key="1">
    <source>
        <dbReference type="SAM" id="SignalP"/>
    </source>
</evidence>
<keyword evidence="1" id="KW-0732">Signal</keyword>
<evidence type="ECO:0000313" key="2">
    <source>
        <dbReference type="EMBL" id="SHO54645.1"/>
    </source>
</evidence>
<gene>
    <name evidence="2" type="ORF">VQ7734_00359</name>
</gene>
<accession>A0A1M7YPZ4</accession>
<dbReference type="AlphaFoldDB" id="A0A1M7YPZ4"/>
<evidence type="ECO:0000313" key="3">
    <source>
        <dbReference type="Proteomes" id="UP000184600"/>
    </source>
</evidence>
<feature type="signal peptide" evidence="1">
    <location>
        <begin position="1"/>
        <end position="22"/>
    </location>
</feature>
<organism evidence="2 3">
    <name type="scientific">Vibrio quintilis</name>
    <dbReference type="NCBI Taxonomy" id="1117707"/>
    <lineage>
        <taxon>Bacteria</taxon>
        <taxon>Pseudomonadati</taxon>
        <taxon>Pseudomonadota</taxon>
        <taxon>Gammaproteobacteria</taxon>
        <taxon>Vibrionales</taxon>
        <taxon>Vibrionaceae</taxon>
        <taxon>Vibrio</taxon>
    </lineage>
</organism>
<dbReference type="OrthoDB" id="5861180at2"/>
<dbReference type="Proteomes" id="UP000184600">
    <property type="component" value="Unassembled WGS sequence"/>
</dbReference>
<reference evidence="3" key="1">
    <citation type="submission" date="2016-12" db="EMBL/GenBank/DDBJ databases">
        <authorList>
            <person name="Rodrigo-Torres L."/>
            <person name="Arahal R.D."/>
            <person name="Lucena T."/>
        </authorList>
    </citation>
    <scope>NUCLEOTIDE SEQUENCE [LARGE SCALE GENOMIC DNA]</scope>
</reference>
<evidence type="ECO:0008006" key="4">
    <source>
        <dbReference type="Google" id="ProtNLM"/>
    </source>
</evidence>
<sequence>MKINLLFPLVFSLTSVSLLAQANEYHYLNTKTGWFKFESPLVSMRLAGSNDKSVEEVATNSQAFRALGWYNRDTLEVEEWTMNGEGNYIDHLCSDGYIVSSLYYFNDGDDSIEQFRCRKLLKQSAQISNGNVNILTLKSNGVTNSYDLQNNRTIGCGDNEYIVGFQYKDDGDDYITKIYCKNYSYVQ</sequence>
<feature type="chain" id="PRO_5009929911" description="Membrane-bound lysozyme-inhibitor of c-type lysozyme" evidence="1">
    <location>
        <begin position="23"/>
        <end position="187"/>
    </location>
</feature>
<dbReference type="EMBL" id="FRFG01000005">
    <property type="protein sequence ID" value="SHO54645.1"/>
    <property type="molecule type" value="Genomic_DNA"/>
</dbReference>
<name>A0A1M7YPZ4_9VIBR</name>
<keyword evidence="3" id="KW-1185">Reference proteome</keyword>
<dbReference type="STRING" id="1117707.VQ7734_00359"/>
<proteinExistence type="predicted"/>
<protein>
    <recommendedName>
        <fullName evidence="4">Membrane-bound lysozyme-inhibitor of c-type lysozyme</fullName>
    </recommendedName>
</protein>